<organism evidence="1">
    <name type="scientific">marine metagenome</name>
    <dbReference type="NCBI Taxonomy" id="408172"/>
    <lineage>
        <taxon>unclassified sequences</taxon>
        <taxon>metagenomes</taxon>
        <taxon>ecological metagenomes</taxon>
    </lineage>
</organism>
<name>A0A382ILW4_9ZZZZ</name>
<reference evidence="1" key="1">
    <citation type="submission" date="2018-05" db="EMBL/GenBank/DDBJ databases">
        <authorList>
            <person name="Lanie J.A."/>
            <person name="Ng W.-L."/>
            <person name="Kazmierczak K.M."/>
            <person name="Andrzejewski T.M."/>
            <person name="Davidsen T.M."/>
            <person name="Wayne K.J."/>
            <person name="Tettelin H."/>
            <person name="Glass J.I."/>
            <person name="Rusch D."/>
            <person name="Podicherti R."/>
            <person name="Tsui H.-C.T."/>
            <person name="Winkler M.E."/>
        </authorList>
    </citation>
    <scope>NUCLEOTIDE SEQUENCE</scope>
</reference>
<gene>
    <name evidence="1" type="ORF">METZ01_LOCUS252525</name>
</gene>
<sequence>MTDTHIAEKELKILFLYPNLNMSTLVPNAISILSAVLKADGFKNIDLFDTTFYDTKEDSKDEDRVKAGQVQPFNFDERGIKLKQSDMFQDFIEKIDTYSPM</sequence>
<protein>
    <recommendedName>
        <fullName evidence="2">Flavodoxin-like domain-containing protein</fullName>
    </recommendedName>
</protein>
<evidence type="ECO:0008006" key="2">
    <source>
        <dbReference type="Google" id="ProtNLM"/>
    </source>
</evidence>
<dbReference type="EMBL" id="UINC01067725">
    <property type="protein sequence ID" value="SVB99671.1"/>
    <property type="molecule type" value="Genomic_DNA"/>
</dbReference>
<proteinExistence type="predicted"/>
<accession>A0A382ILW4</accession>
<dbReference type="AlphaFoldDB" id="A0A382ILW4"/>
<evidence type="ECO:0000313" key="1">
    <source>
        <dbReference type="EMBL" id="SVB99671.1"/>
    </source>
</evidence>